<evidence type="ECO:0000259" key="6">
    <source>
        <dbReference type="SMART" id="SM01019"/>
    </source>
</evidence>
<keyword evidence="2" id="KW-0805">Transcription regulation</keyword>
<evidence type="ECO:0000313" key="7">
    <source>
        <dbReference type="EMBL" id="KAL3719722.1"/>
    </source>
</evidence>
<reference evidence="7 8" key="1">
    <citation type="submission" date="2024-11" db="EMBL/GenBank/DDBJ databases">
        <title>Chromosome-level genome assembly of Eucalyptus globulus Labill. provides insights into its genome evolution.</title>
        <authorList>
            <person name="Li X."/>
        </authorList>
    </citation>
    <scope>NUCLEOTIDE SEQUENCE [LARGE SCALE GENOMIC DNA]</scope>
    <source>
        <strain evidence="7">CL2024</strain>
        <tissue evidence="7">Fresh tender leaves</tissue>
    </source>
</reference>
<keyword evidence="4" id="KW-0804">Transcription</keyword>
<dbReference type="InterPro" id="IPR005508">
    <property type="entry name" value="At2g31720-like"/>
</dbReference>
<evidence type="ECO:0000256" key="4">
    <source>
        <dbReference type="ARBA" id="ARBA00023163"/>
    </source>
</evidence>
<dbReference type="EMBL" id="JBJKBG010000010">
    <property type="protein sequence ID" value="KAL3719722.1"/>
    <property type="molecule type" value="Genomic_DNA"/>
</dbReference>
<gene>
    <name evidence="7" type="ORF">ACJRO7_004668</name>
</gene>
<name>A0ABD3J1A4_EUCGL</name>
<evidence type="ECO:0000256" key="3">
    <source>
        <dbReference type="ARBA" id="ARBA00023125"/>
    </source>
</evidence>
<comment type="subcellular location">
    <subcellularLocation>
        <location evidence="1">Nucleus</location>
    </subcellularLocation>
</comment>
<proteinExistence type="predicted"/>
<accession>A0ABD3J1A4</accession>
<evidence type="ECO:0000256" key="5">
    <source>
        <dbReference type="ARBA" id="ARBA00023242"/>
    </source>
</evidence>
<organism evidence="7 8">
    <name type="scientific">Eucalyptus globulus</name>
    <name type="common">Tasmanian blue gum</name>
    <dbReference type="NCBI Taxonomy" id="34317"/>
    <lineage>
        <taxon>Eukaryota</taxon>
        <taxon>Viridiplantae</taxon>
        <taxon>Streptophyta</taxon>
        <taxon>Embryophyta</taxon>
        <taxon>Tracheophyta</taxon>
        <taxon>Spermatophyta</taxon>
        <taxon>Magnoliopsida</taxon>
        <taxon>eudicotyledons</taxon>
        <taxon>Gunneridae</taxon>
        <taxon>Pentapetalae</taxon>
        <taxon>rosids</taxon>
        <taxon>malvids</taxon>
        <taxon>Myrtales</taxon>
        <taxon>Myrtaceae</taxon>
        <taxon>Myrtoideae</taxon>
        <taxon>Eucalypteae</taxon>
        <taxon>Eucalyptus</taxon>
    </lineage>
</organism>
<dbReference type="SUPFAM" id="SSF101936">
    <property type="entry name" value="DNA-binding pseudobarrel domain"/>
    <property type="match status" value="1"/>
</dbReference>
<keyword evidence="5" id="KW-0539">Nucleus</keyword>
<dbReference type="GO" id="GO:0003677">
    <property type="term" value="F:DNA binding"/>
    <property type="evidence" value="ECO:0007669"/>
    <property type="project" value="UniProtKB-KW"/>
</dbReference>
<keyword evidence="3" id="KW-0238">DNA-binding</keyword>
<evidence type="ECO:0000313" key="8">
    <source>
        <dbReference type="Proteomes" id="UP001634007"/>
    </source>
</evidence>
<dbReference type="PANTHER" id="PTHR31541">
    <property type="entry name" value="B3 DOMAIN PLANT PROTEIN-RELATED"/>
    <property type="match status" value="1"/>
</dbReference>
<evidence type="ECO:0000256" key="2">
    <source>
        <dbReference type="ARBA" id="ARBA00023015"/>
    </source>
</evidence>
<dbReference type="SMART" id="SM01019">
    <property type="entry name" value="B3"/>
    <property type="match status" value="1"/>
</dbReference>
<feature type="domain" description="TF-B3" evidence="6">
    <location>
        <begin position="52"/>
        <end position="160"/>
    </location>
</feature>
<keyword evidence="8" id="KW-1185">Reference proteome</keyword>
<dbReference type="CDD" id="cd10017">
    <property type="entry name" value="B3_DNA"/>
    <property type="match status" value="1"/>
</dbReference>
<dbReference type="PANTHER" id="PTHR31541:SF28">
    <property type="entry name" value="TF-B3 DOMAIN-CONTAINING PROTEIN"/>
    <property type="match status" value="1"/>
</dbReference>
<dbReference type="InterPro" id="IPR015300">
    <property type="entry name" value="DNA-bd_pseudobarrel_sf"/>
</dbReference>
<protein>
    <recommendedName>
        <fullName evidence="6">TF-B3 domain-containing protein</fullName>
    </recommendedName>
</protein>
<comment type="caution">
    <text evidence="7">The sequence shown here is derived from an EMBL/GenBank/DDBJ whole genome shotgun (WGS) entry which is preliminary data.</text>
</comment>
<dbReference type="GO" id="GO:0005634">
    <property type="term" value="C:nucleus"/>
    <property type="evidence" value="ECO:0007669"/>
    <property type="project" value="UniProtKB-SubCell"/>
</dbReference>
<dbReference type="Gene3D" id="2.40.330.10">
    <property type="entry name" value="DNA-binding pseudobarrel domain"/>
    <property type="match status" value="1"/>
</dbReference>
<dbReference type="AlphaFoldDB" id="A0ABD3J1A4"/>
<dbReference type="Pfam" id="PF02362">
    <property type="entry name" value="B3"/>
    <property type="match status" value="1"/>
</dbReference>
<dbReference type="InterPro" id="IPR003340">
    <property type="entry name" value="B3_DNA-bd"/>
</dbReference>
<evidence type="ECO:0000256" key="1">
    <source>
        <dbReference type="ARBA" id="ARBA00004123"/>
    </source>
</evidence>
<dbReference type="Proteomes" id="UP001634007">
    <property type="component" value="Unassembled WGS sequence"/>
</dbReference>
<sequence length="165" mass="18218">MESTQSDSSPQEGKEVLAAGLVLFSFKSGSSAPALEPVNALIDSIGECQEPFTKTISESDVNKQQSRLLIPKLDFKNFIQPLLKDNADLEMGVPVQTFNTAGKAYPMKFKKWSGSKGHVLMDDWNKFVEENQLKPCDSLTIQAFRAVQTGELCFLISSKKVQALE</sequence>